<name>A0ABQ1BEU5_9EURO</name>
<reference evidence="4 5" key="1">
    <citation type="submission" date="2020-01" db="EMBL/GenBank/DDBJ databases">
        <title>Draft genome sequence of Aspergillus udagawae IFM 53868.</title>
        <authorList>
            <person name="Takahashi H."/>
            <person name="Yaguchi T."/>
        </authorList>
    </citation>
    <scope>NUCLEOTIDE SEQUENCE [LARGE SCALE GENOMIC DNA]</scope>
    <source>
        <strain evidence="4 5">IFM 53868</strain>
    </source>
</reference>
<evidence type="ECO:0000256" key="2">
    <source>
        <dbReference type="ARBA" id="ARBA00022898"/>
    </source>
</evidence>
<dbReference type="NCBIfam" id="NF005685">
    <property type="entry name" value="PRK07483.1"/>
    <property type="match status" value="1"/>
</dbReference>
<dbReference type="InterPro" id="IPR015421">
    <property type="entry name" value="PyrdxlP-dep_Trfase_major"/>
</dbReference>
<protein>
    <submittedName>
        <fullName evidence="4">Uncharacterized aminotransferase C1771.03c</fullName>
    </submittedName>
</protein>
<dbReference type="PANTHER" id="PTHR43094">
    <property type="entry name" value="AMINOTRANSFERASE"/>
    <property type="match status" value="1"/>
</dbReference>
<evidence type="ECO:0000256" key="1">
    <source>
        <dbReference type="ARBA" id="ARBA00008954"/>
    </source>
</evidence>
<dbReference type="InterPro" id="IPR005814">
    <property type="entry name" value="Aminotrans_3"/>
</dbReference>
<dbReference type="GO" id="GO:0008483">
    <property type="term" value="F:transaminase activity"/>
    <property type="evidence" value="ECO:0007669"/>
    <property type="project" value="UniProtKB-KW"/>
</dbReference>
<dbReference type="InterPro" id="IPR015422">
    <property type="entry name" value="PyrdxlP-dep_Trfase_small"/>
</dbReference>
<comment type="caution">
    <text evidence="4">The sequence shown here is derived from an EMBL/GenBank/DDBJ whole genome shotgun (WGS) entry which is preliminary data.</text>
</comment>
<evidence type="ECO:0000313" key="5">
    <source>
        <dbReference type="Proteomes" id="UP000465266"/>
    </source>
</evidence>
<evidence type="ECO:0000313" key="4">
    <source>
        <dbReference type="EMBL" id="GFG00274.1"/>
    </source>
</evidence>
<dbReference type="Proteomes" id="UP000465266">
    <property type="component" value="Unassembled WGS sequence"/>
</dbReference>
<dbReference type="SUPFAM" id="SSF53383">
    <property type="entry name" value="PLP-dependent transferases"/>
    <property type="match status" value="1"/>
</dbReference>
<organism evidence="4 5">
    <name type="scientific">Aspergillus udagawae</name>
    <dbReference type="NCBI Taxonomy" id="91492"/>
    <lineage>
        <taxon>Eukaryota</taxon>
        <taxon>Fungi</taxon>
        <taxon>Dikarya</taxon>
        <taxon>Ascomycota</taxon>
        <taxon>Pezizomycotina</taxon>
        <taxon>Eurotiomycetes</taxon>
        <taxon>Eurotiomycetidae</taxon>
        <taxon>Eurotiales</taxon>
        <taxon>Aspergillaceae</taxon>
        <taxon>Aspergillus</taxon>
        <taxon>Aspergillus subgen. Fumigati</taxon>
    </lineage>
</organism>
<keyword evidence="2 3" id="KW-0663">Pyridoxal phosphate</keyword>
<proteinExistence type="inferred from homology"/>
<sequence length="491" mass="53834">MTICHRSLSLRDYQKPFVRPSQELFPAKSHTGSSILNRPFYIFHSTKKPLLATFSSGLKITLEDGAQVLDACGGAAVASIGHGCQEVLSAISEQAESISYVHTATYTTASAERLADILVGNRPWGISKAFFVGSGSEAVDGAMKLARQYFYEKGDFERKHFIARRQGYHGNTFGSMSISSNLSRLKPYRGILLPNVSHVSPCYRYQYQSQDETTEDYVARLAAELDFEFQRVGANTVIAFVAETVVGATSGCVTPAPGYLAAMRAVCRKHGALFILDEIMCGMGRTGTMFAWEQERDEDGNPVFPDIMTIGKGLGGGYAPISGILVHQKVVDVLDCGSGSFNHGHTFQAHPTSCAAALAVQRIIRRDDLLENCVKMGTILERCLREQLGDEKHVGDIRGRGLFYAVEFVQDRAEKSPFEPKLQFGFLVQKEALKLGVAVYPGTGTVDGVRGDHILIAPPFTVKEHEIRHIVEVVTEAYKVAVKLVTRTIPQ</sequence>
<dbReference type="CDD" id="cd00610">
    <property type="entry name" value="OAT_like"/>
    <property type="match status" value="1"/>
</dbReference>
<dbReference type="PANTHER" id="PTHR43094:SF1">
    <property type="entry name" value="AMINOTRANSFERASE CLASS-III"/>
    <property type="match status" value="1"/>
</dbReference>
<dbReference type="Pfam" id="PF00202">
    <property type="entry name" value="Aminotran_3"/>
    <property type="match status" value="1"/>
</dbReference>
<dbReference type="EMBL" id="BLKG01000260">
    <property type="protein sequence ID" value="GFG00274.1"/>
    <property type="molecule type" value="Genomic_DNA"/>
</dbReference>
<gene>
    <name evidence="4" type="ORF">IFM53868_10694</name>
</gene>
<keyword evidence="4" id="KW-0032">Aminotransferase</keyword>
<dbReference type="Gene3D" id="3.40.640.10">
    <property type="entry name" value="Type I PLP-dependent aspartate aminotransferase-like (Major domain)"/>
    <property type="match status" value="1"/>
</dbReference>
<comment type="similarity">
    <text evidence="1 3">Belongs to the class-III pyridoxal-phosphate-dependent aminotransferase family.</text>
</comment>
<keyword evidence="5" id="KW-1185">Reference proteome</keyword>
<dbReference type="Gene3D" id="3.90.1150.10">
    <property type="entry name" value="Aspartate Aminotransferase, domain 1"/>
    <property type="match status" value="1"/>
</dbReference>
<keyword evidence="4" id="KW-0808">Transferase</keyword>
<dbReference type="InterPro" id="IPR015424">
    <property type="entry name" value="PyrdxlP-dep_Trfase"/>
</dbReference>
<evidence type="ECO:0000256" key="3">
    <source>
        <dbReference type="RuleBase" id="RU003560"/>
    </source>
</evidence>
<accession>A0ABQ1BEU5</accession>